<dbReference type="Proteomes" id="UP000478892">
    <property type="component" value="Unassembled WGS sequence"/>
</dbReference>
<comment type="caution">
    <text evidence="1">The sequence shown here is derived from an EMBL/GenBank/DDBJ whole genome shotgun (WGS) entry which is preliminary data.</text>
</comment>
<gene>
    <name evidence="1" type="ORF">GO984_10880</name>
</gene>
<dbReference type="EMBL" id="WQLV01000005">
    <property type="protein sequence ID" value="MVO16313.1"/>
    <property type="molecule type" value="Genomic_DNA"/>
</dbReference>
<dbReference type="AlphaFoldDB" id="A0A6L6WEK3"/>
<keyword evidence="2" id="KW-1185">Reference proteome</keyword>
<evidence type="ECO:0000313" key="2">
    <source>
        <dbReference type="Proteomes" id="UP000478892"/>
    </source>
</evidence>
<name>A0A6L6WEK3_9RHOB</name>
<protein>
    <submittedName>
        <fullName evidence="1">Uncharacterized protein</fullName>
    </submittedName>
</protein>
<sequence>MLDINSLAETDWSYEFREIPNIEIKTNIGQPGMPGYAAKTKLLFANIAERWSSELHAEWLQRQYVALKLIMGATLQFGSADHAQEQNLQMAVPYLAYYGMFNAVRANLLTSPRSGWGKNSLKIGHEKAIEKYLEELKLLLSPEEVSKSTQLFVEAKRGRELFSYRFPSSGAPGRGGSFVYPDAAEHFARVAAELALFNSFCLGAAIENRYGTYEEWPGFKANERQLSKLWKHVLKGTLGDEDYVHIDAEDMYRVKRMARSIQRPLPFVWMIGEGGIEDFFGSFTSSCDDETGFNPDDHWHRLLDLP</sequence>
<dbReference type="RefSeq" id="WP_157022549.1">
    <property type="nucleotide sequence ID" value="NZ_WQLV01000005.1"/>
</dbReference>
<evidence type="ECO:0000313" key="1">
    <source>
        <dbReference type="EMBL" id="MVO16313.1"/>
    </source>
</evidence>
<accession>A0A6L6WEK3</accession>
<reference evidence="1 2" key="1">
    <citation type="submission" date="2019-12" db="EMBL/GenBank/DDBJ databases">
        <authorList>
            <person name="Zhang Y.-J."/>
        </authorList>
    </citation>
    <scope>NUCLEOTIDE SEQUENCE [LARGE SCALE GENOMIC DNA]</scope>
    <source>
        <strain evidence="1 2">CY05</strain>
    </source>
</reference>
<proteinExistence type="predicted"/>
<organism evidence="1 2">
    <name type="scientific">Parasedimentitalea huanghaiensis</name>
    <dbReference type="NCBI Taxonomy" id="2682100"/>
    <lineage>
        <taxon>Bacteria</taxon>
        <taxon>Pseudomonadati</taxon>
        <taxon>Pseudomonadota</taxon>
        <taxon>Alphaproteobacteria</taxon>
        <taxon>Rhodobacterales</taxon>
        <taxon>Paracoccaceae</taxon>
        <taxon>Parasedimentitalea</taxon>
    </lineage>
</organism>